<dbReference type="InterPro" id="IPR011990">
    <property type="entry name" value="TPR-like_helical_dom_sf"/>
</dbReference>
<keyword evidence="1" id="KW-0677">Repeat</keyword>
<dbReference type="AlphaFoldDB" id="A0AA36IFB5"/>
<evidence type="ECO:0000256" key="1">
    <source>
        <dbReference type="ARBA" id="ARBA00022737"/>
    </source>
</evidence>
<gene>
    <name evidence="2" type="ORF">EVOR1521_LOCUS12255</name>
</gene>
<protein>
    <recommendedName>
        <fullName evidence="4">Pentatricopeptide repeat-containing protein, chloroplastic</fullName>
    </recommendedName>
</protein>
<proteinExistence type="predicted"/>
<evidence type="ECO:0000313" key="2">
    <source>
        <dbReference type="EMBL" id="CAJ1385706.1"/>
    </source>
</evidence>
<evidence type="ECO:0000313" key="3">
    <source>
        <dbReference type="Proteomes" id="UP001178507"/>
    </source>
</evidence>
<accession>A0AA36IFB5</accession>
<organism evidence="2 3">
    <name type="scientific">Effrenium voratum</name>
    <dbReference type="NCBI Taxonomy" id="2562239"/>
    <lineage>
        <taxon>Eukaryota</taxon>
        <taxon>Sar</taxon>
        <taxon>Alveolata</taxon>
        <taxon>Dinophyceae</taxon>
        <taxon>Suessiales</taxon>
        <taxon>Symbiodiniaceae</taxon>
        <taxon>Effrenium</taxon>
    </lineage>
</organism>
<dbReference type="Gene3D" id="1.25.40.10">
    <property type="entry name" value="Tetratricopeptide repeat domain"/>
    <property type="match status" value="3"/>
</dbReference>
<dbReference type="EMBL" id="CAUJNA010001270">
    <property type="protein sequence ID" value="CAJ1385706.1"/>
    <property type="molecule type" value="Genomic_DNA"/>
</dbReference>
<evidence type="ECO:0008006" key="4">
    <source>
        <dbReference type="Google" id="ProtNLM"/>
    </source>
</evidence>
<reference evidence="2" key="1">
    <citation type="submission" date="2023-08" db="EMBL/GenBank/DDBJ databases">
        <authorList>
            <person name="Chen Y."/>
            <person name="Shah S."/>
            <person name="Dougan E. K."/>
            <person name="Thang M."/>
            <person name="Chan C."/>
        </authorList>
    </citation>
    <scope>NUCLEOTIDE SEQUENCE</scope>
</reference>
<dbReference type="Proteomes" id="UP001178507">
    <property type="component" value="Unassembled WGS sequence"/>
</dbReference>
<dbReference type="PANTHER" id="PTHR47936">
    <property type="entry name" value="PPR_LONG DOMAIN-CONTAINING PROTEIN"/>
    <property type="match status" value="1"/>
</dbReference>
<name>A0AA36IFB5_9DINO</name>
<keyword evidence="3" id="KW-1185">Reference proteome</keyword>
<dbReference type="PANTHER" id="PTHR47936:SF1">
    <property type="entry name" value="PENTATRICOPEPTIDE REPEAT-CONTAINING PROTEIN GUN1, CHLOROPLASTIC"/>
    <property type="match status" value="1"/>
</dbReference>
<comment type="caution">
    <text evidence="2">The sequence shown here is derived from an EMBL/GenBank/DDBJ whole genome shotgun (WGS) entry which is preliminary data.</text>
</comment>
<sequence length="499" mass="53253">MPVDRRGQVGLSDREWGGLIRASAAKRQWRMAMGYLQAMGHKGQQPNQIALNMVAAACGRCLKWAVSLRATLSDSADVVMLNTAARCCCAASAWAKGLSSISSAPWRRVQPDIVSYNTLLGSGATFGGSWLRTLSLLAACRGSDATTYTSSMSTVGASTCWQAGAGLLCDFLCKGLQSDQVMMSAMISTCSVSTKWPFAMHVLDLCVTRALRSDTIEFGACLNGCSLGQKWSQAIQLLGLLGQKDLESSQVADNSVLSACQSLGRWQMSITMLCAVQPDLITMNTVLAACDKAHQWKRASELLQQAAAVELQADSILRSVAIGSCQRTRQWRPALGMFSTGGLRPCIAMCNEVIAACSGPTRWPLALHLLHELPGSELSPNEVTCGACLDSLTEAGIQWRFTVALLNTFLSSTRYAAARRALPQCSEAWCTTARAVGTEAAWAVALGIQSDMRRLGGEPDATMLAEVAVACERGASEGPMHLLLDSVALQASLALRARD</sequence>